<dbReference type="SUPFAM" id="SSF81901">
    <property type="entry name" value="HCP-like"/>
    <property type="match status" value="1"/>
</dbReference>
<keyword evidence="3" id="KW-1185">Reference proteome</keyword>
<dbReference type="Gene3D" id="1.25.40.10">
    <property type="entry name" value="Tetratricopeptide repeat domain"/>
    <property type="match status" value="1"/>
</dbReference>
<sequence>MGKSLQSAGRLQELSRIVSSAKAHKPNKALPKSPNRVAAPAALKSQASQLKMESSEGVRNRVPLASVVADCAKRWFQDTLKEARAGDINMQFLVGQMYNSGYGVVRDPRKGHVWISKASRTRSSVWKASEKPPGYRASDSDSDEMENKDK</sequence>
<reference evidence="2" key="1">
    <citation type="submission" date="2023-10" db="EMBL/GenBank/DDBJ databases">
        <title>Chromosome-level genome of the transformable northern wattle, Acacia crassicarpa.</title>
        <authorList>
            <person name="Massaro I."/>
            <person name="Sinha N.R."/>
            <person name="Poethig S."/>
            <person name="Leichty A.R."/>
        </authorList>
    </citation>
    <scope>NUCLEOTIDE SEQUENCE</scope>
    <source>
        <strain evidence="2">Acra3RX</strain>
        <tissue evidence="2">Leaf</tissue>
    </source>
</reference>
<feature type="region of interest" description="Disordered" evidence="1">
    <location>
        <begin position="121"/>
        <end position="150"/>
    </location>
</feature>
<dbReference type="InterPro" id="IPR011990">
    <property type="entry name" value="TPR-like_helical_dom_sf"/>
</dbReference>
<accession>A0AAE1K0E8</accession>
<dbReference type="AlphaFoldDB" id="A0AAE1K0E8"/>
<comment type="caution">
    <text evidence="2">The sequence shown here is derived from an EMBL/GenBank/DDBJ whole genome shotgun (WGS) entry which is preliminary data.</text>
</comment>
<name>A0AAE1K0E8_9FABA</name>
<evidence type="ECO:0000313" key="3">
    <source>
        <dbReference type="Proteomes" id="UP001293593"/>
    </source>
</evidence>
<dbReference type="EMBL" id="JAWXYG010000003">
    <property type="protein sequence ID" value="KAK4277772.1"/>
    <property type="molecule type" value="Genomic_DNA"/>
</dbReference>
<gene>
    <name evidence="2" type="ORF">QN277_015720</name>
</gene>
<evidence type="ECO:0000313" key="2">
    <source>
        <dbReference type="EMBL" id="KAK4277772.1"/>
    </source>
</evidence>
<feature type="region of interest" description="Disordered" evidence="1">
    <location>
        <begin position="17"/>
        <end position="36"/>
    </location>
</feature>
<protein>
    <recommendedName>
        <fullName evidence="4">Sel1-like protein</fullName>
    </recommendedName>
</protein>
<evidence type="ECO:0008006" key="4">
    <source>
        <dbReference type="Google" id="ProtNLM"/>
    </source>
</evidence>
<organism evidence="2 3">
    <name type="scientific">Acacia crassicarpa</name>
    <name type="common">northern wattle</name>
    <dbReference type="NCBI Taxonomy" id="499986"/>
    <lineage>
        <taxon>Eukaryota</taxon>
        <taxon>Viridiplantae</taxon>
        <taxon>Streptophyta</taxon>
        <taxon>Embryophyta</taxon>
        <taxon>Tracheophyta</taxon>
        <taxon>Spermatophyta</taxon>
        <taxon>Magnoliopsida</taxon>
        <taxon>eudicotyledons</taxon>
        <taxon>Gunneridae</taxon>
        <taxon>Pentapetalae</taxon>
        <taxon>rosids</taxon>
        <taxon>fabids</taxon>
        <taxon>Fabales</taxon>
        <taxon>Fabaceae</taxon>
        <taxon>Caesalpinioideae</taxon>
        <taxon>mimosoid clade</taxon>
        <taxon>Acacieae</taxon>
        <taxon>Acacia</taxon>
    </lineage>
</organism>
<dbReference type="PANTHER" id="PTHR36792">
    <property type="entry name" value="EXPRESSED PROTEIN"/>
    <property type="match status" value="1"/>
</dbReference>
<dbReference type="PANTHER" id="PTHR36792:SF7">
    <property type="entry name" value="TETRATRICOPEPTIDE-LIKE HELICAL DOMAIN-CONTAINING PROTEIN-RELATED"/>
    <property type="match status" value="1"/>
</dbReference>
<evidence type="ECO:0000256" key="1">
    <source>
        <dbReference type="SAM" id="MobiDB-lite"/>
    </source>
</evidence>
<dbReference type="Proteomes" id="UP001293593">
    <property type="component" value="Unassembled WGS sequence"/>
</dbReference>
<proteinExistence type="predicted"/>